<evidence type="ECO:0000256" key="1">
    <source>
        <dbReference type="SAM" id="MobiDB-lite"/>
    </source>
</evidence>
<feature type="compositionally biased region" description="Basic and acidic residues" evidence="1">
    <location>
        <begin position="246"/>
        <end position="267"/>
    </location>
</feature>
<feature type="compositionally biased region" description="Low complexity" evidence="1">
    <location>
        <begin position="162"/>
        <end position="174"/>
    </location>
</feature>
<evidence type="ECO:0000313" key="2">
    <source>
        <dbReference type="EMBL" id="KAE9052139.1"/>
    </source>
</evidence>
<name>A0A6A3PCR9_9STRA</name>
<organism evidence="2 3">
    <name type="scientific">Phytophthora rubi</name>
    <dbReference type="NCBI Taxonomy" id="129364"/>
    <lineage>
        <taxon>Eukaryota</taxon>
        <taxon>Sar</taxon>
        <taxon>Stramenopiles</taxon>
        <taxon>Oomycota</taxon>
        <taxon>Peronosporomycetes</taxon>
        <taxon>Peronosporales</taxon>
        <taxon>Peronosporaceae</taxon>
        <taxon>Phytophthora</taxon>
    </lineage>
</organism>
<dbReference type="AlphaFoldDB" id="A0A6A3PCR9"/>
<feature type="region of interest" description="Disordered" evidence="1">
    <location>
        <begin position="148"/>
        <end position="187"/>
    </location>
</feature>
<gene>
    <name evidence="2" type="ORF">PR001_g795</name>
</gene>
<protein>
    <submittedName>
        <fullName evidence="2">Uncharacterized protein</fullName>
    </submittedName>
</protein>
<dbReference type="EMBL" id="QXFV01000021">
    <property type="protein sequence ID" value="KAE9052139.1"/>
    <property type="molecule type" value="Genomic_DNA"/>
</dbReference>
<reference evidence="2 3" key="1">
    <citation type="submission" date="2018-09" db="EMBL/GenBank/DDBJ databases">
        <title>Genomic investigation of the strawberry pathogen Phytophthora fragariae indicates pathogenicity is determined by transcriptional variation in three key races.</title>
        <authorList>
            <person name="Adams T.M."/>
            <person name="Armitage A.D."/>
            <person name="Sobczyk M.K."/>
            <person name="Bates H.J."/>
            <person name="Dunwell J.M."/>
            <person name="Nellist C.F."/>
            <person name="Harrison R.J."/>
        </authorList>
    </citation>
    <scope>NUCLEOTIDE SEQUENCE [LARGE SCALE GENOMIC DNA]</scope>
    <source>
        <strain evidence="2 3">SCRP249</strain>
    </source>
</reference>
<evidence type="ECO:0000313" key="3">
    <source>
        <dbReference type="Proteomes" id="UP000429607"/>
    </source>
</evidence>
<feature type="compositionally biased region" description="Basic and acidic residues" evidence="1">
    <location>
        <begin position="178"/>
        <end position="187"/>
    </location>
</feature>
<sequence>MHFRPLTEMEQLRRGSTNANFAMDFGAGAVLPATTPQCATYEDLLAAISGLTSFGDALFYDHVRRLTSRLKRFVLANMERDINTPERVTLTLMYVNNYLGRAMAHLVEDSPEWWRNYCEAVRAVDYPAADWQAALNGLALRLAARTSAPEASARQPQRNTNAPAPRRAPAGRVPIMPEHVRRQIPRDADGREPCLRYFSGGMCYGGSAERCAHAHRTHHWDRRLPRDVQDFIDRHYGPGPGPRAAARQEIRSDSRNDGSADSRRGRP</sequence>
<dbReference type="Proteomes" id="UP000429607">
    <property type="component" value="Unassembled WGS sequence"/>
</dbReference>
<accession>A0A6A3PCR9</accession>
<proteinExistence type="predicted"/>
<comment type="caution">
    <text evidence="2">The sequence shown here is derived from an EMBL/GenBank/DDBJ whole genome shotgun (WGS) entry which is preliminary data.</text>
</comment>
<feature type="region of interest" description="Disordered" evidence="1">
    <location>
        <begin position="231"/>
        <end position="267"/>
    </location>
</feature>